<reference evidence="1" key="2">
    <citation type="journal article" date="2024" name="Plant">
        <title>Genomic evolution and insights into agronomic trait innovations of Sesamum species.</title>
        <authorList>
            <person name="Miao H."/>
            <person name="Wang L."/>
            <person name="Qu L."/>
            <person name="Liu H."/>
            <person name="Sun Y."/>
            <person name="Le M."/>
            <person name="Wang Q."/>
            <person name="Wei S."/>
            <person name="Zheng Y."/>
            <person name="Lin W."/>
            <person name="Duan Y."/>
            <person name="Cao H."/>
            <person name="Xiong S."/>
            <person name="Wang X."/>
            <person name="Wei L."/>
            <person name="Li C."/>
            <person name="Ma Q."/>
            <person name="Ju M."/>
            <person name="Zhao R."/>
            <person name="Li G."/>
            <person name="Mu C."/>
            <person name="Tian Q."/>
            <person name="Mei H."/>
            <person name="Zhang T."/>
            <person name="Gao T."/>
            <person name="Zhang H."/>
        </authorList>
    </citation>
    <scope>NUCLEOTIDE SEQUENCE</scope>
    <source>
        <strain evidence="1">KEN1</strain>
    </source>
</reference>
<sequence length="424" mass="48277">MATRDWMSTMAENYRRYEFQTNWNAQQANRVSILDLEKGISDLTALVHQLFVGQIPATKVYGNCSIPGHPENACPSLQHNLIWKMNVVRGFPSYDSYFESYNPGWQSHFNYWDQKAQLRQQPPPSPTQVAPQTPNSEMSLEDIFHEDIKARLQETNVSSQDLGNQLPQLATSVSQLETQTSKELSSRIEANPNKNVIEVTLKSGKELHPVEPTPIKAKAYEKTLNNIDMQNKKIESDLIPPPSSNIYALPFLYRMPKSKEDEKKILNTLNKIKINIPLLELKALPYHLQYLYLGVSEILSTIISQGLDKEQNEMKLNEKVTLRNCKKKTKRFCDFIFLKKLFEVGKKVLSYKVRLKLILGKLSSSWLGHFEGVSIFPHGVARIKILNMGQTFKVKGHRSKPSLGGDKETTIIGIALASLQQLTH</sequence>
<organism evidence="1">
    <name type="scientific">Sesamum latifolium</name>
    <dbReference type="NCBI Taxonomy" id="2727402"/>
    <lineage>
        <taxon>Eukaryota</taxon>
        <taxon>Viridiplantae</taxon>
        <taxon>Streptophyta</taxon>
        <taxon>Embryophyta</taxon>
        <taxon>Tracheophyta</taxon>
        <taxon>Spermatophyta</taxon>
        <taxon>Magnoliopsida</taxon>
        <taxon>eudicotyledons</taxon>
        <taxon>Gunneridae</taxon>
        <taxon>Pentapetalae</taxon>
        <taxon>asterids</taxon>
        <taxon>lamiids</taxon>
        <taxon>Lamiales</taxon>
        <taxon>Pedaliaceae</taxon>
        <taxon>Sesamum</taxon>
    </lineage>
</organism>
<proteinExistence type="predicted"/>
<gene>
    <name evidence="1" type="ORF">Slati_4304500</name>
</gene>
<reference evidence="1" key="1">
    <citation type="submission" date="2020-06" db="EMBL/GenBank/DDBJ databases">
        <authorList>
            <person name="Li T."/>
            <person name="Hu X."/>
            <person name="Zhang T."/>
            <person name="Song X."/>
            <person name="Zhang H."/>
            <person name="Dai N."/>
            <person name="Sheng W."/>
            <person name="Hou X."/>
            <person name="Wei L."/>
        </authorList>
    </citation>
    <scope>NUCLEOTIDE SEQUENCE</scope>
    <source>
        <strain evidence="1">KEN1</strain>
        <tissue evidence="1">Leaf</tissue>
    </source>
</reference>
<dbReference type="AlphaFoldDB" id="A0AAW2TGE5"/>
<comment type="caution">
    <text evidence="1">The sequence shown here is derived from an EMBL/GenBank/DDBJ whole genome shotgun (WGS) entry which is preliminary data.</text>
</comment>
<evidence type="ECO:0000313" key="1">
    <source>
        <dbReference type="EMBL" id="KAL0402746.1"/>
    </source>
</evidence>
<name>A0AAW2TGE5_9LAMI</name>
<accession>A0AAW2TGE5</accession>
<dbReference type="EMBL" id="JACGWN010000015">
    <property type="protein sequence ID" value="KAL0402746.1"/>
    <property type="molecule type" value="Genomic_DNA"/>
</dbReference>
<protein>
    <submittedName>
        <fullName evidence="1">Uncharacterized protein</fullName>
    </submittedName>
</protein>